<dbReference type="OrthoDB" id="8593648at2"/>
<gene>
    <name evidence="1" type="ORF">EDC90_101076</name>
</gene>
<keyword evidence="2" id="KW-1185">Reference proteome</keyword>
<dbReference type="InterPro" id="IPR051822">
    <property type="entry name" value="Glycosyl_Hydrolase_84"/>
</dbReference>
<evidence type="ECO:0008006" key="3">
    <source>
        <dbReference type="Google" id="ProtNLM"/>
    </source>
</evidence>
<dbReference type="RefSeq" id="WP_132310628.1">
    <property type="nucleotide sequence ID" value="NZ_SMAR01000010.1"/>
</dbReference>
<sequence length="217" mass="24154">MSLLEKPGISIREGRLGDLEALYAITLATGDSGSDASRFYADKKMMGHIYSAPYLLMAGGFCFVAEDQYGVCGYVVGTLDTLSFAGELEEHWWPDLRRRYAEPDRERRDRWTADERRAFMFHHPELPPDPVLKHFPAHLHMNLLTRARGHGLGRQLLEKALCHLSEQGGLHVHVGAGKTNRCGLAFWKACGFASLSCALALPDGGRTEWLGRPVSVC</sequence>
<protein>
    <recommendedName>
        <fullName evidence="3">Acetyltransferase (GNAT) family protein</fullName>
    </recommendedName>
</protein>
<dbReference type="PANTHER" id="PTHR13170:SF16">
    <property type="entry name" value="PROTEIN O-GLCNACASE"/>
    <property type="match status" value="1"/>
</dbReference>
<dbReference type="SUPFAM" id="SSF55729">
    <property type="entry name" value="Acyl-CoA N-acyltransferases (Nat)"/>
    <property type="match status" value="1"/>
</dbReference>
<organism evidence="1 2">
    <name type="scientific">Martelella mediterranea</name>
    <dbReference type="NCBI Taxonomy" id="293089"/>
    <lineage>
        <taxon>Bacteria</taxon>
        <taxon>Pseudomonadati</taxon>
        <taxon>Pseudomonadota</taxon>
        <taxon>Alphaproteobacteria</taxon>
        <taxon>Hyphomicrobiales</taxon>
        <taxon>Aurantimonadaceae</taxon>
        <taxon>Martelella</taxon>
    </lineage>
</organism>
<proteinExistence type="predicted"/>
<dbReference type="AlphaFoldDB" id="A0A4R3NUM2"/>
<dbReference type="Gene3D" id="3.40.630.30">
    <property type="match status" value="1"/>
</dbReference>
<accession>A0A4R3NUM2</accession>
<comment type="caution">
    <text evidence="1">The sequence shown here is derived from an EMBL/GenBank/DDBJ whole genome shotgun (WGS) entry which is preliminary data.</text>
</comment>
<evidence type="ECO:0000313" key="2">
    <source>
        <dbReference type="Proteomes" id="UP000295097"/>
    </source>
</evidence>
<evidence type="ECO:0000313" key="1">
    <source>
        <dbReference type="EMBL" id="TCT40224.1"/>
    </source>
</evidence>
<dbReference type="Proteomes" id="UP000295097">
    <property type="component" value="Unassembled WGS sequence"/>
</dbReference>
<dbReference type="InterPro" id="IPR016181">
    <property type="entry name" value="Acyl_CoA_acyltransferase"/>
</dbReference>
<dbReference type="EMBL" id="SMAR01000010">
    <property type="protein sequence ID" value="TCT40224.1"/>
    <property type="molecule type" value="Genomic_DNA"/>
</dbReference>
<name>A0A4R3NUM2_9HYPH</name>
<reference evidence="1 2" key="1">
    <citation type="submission" date="2019-03" db="EMBL/GenBank/DDBJ databases">
        <title>Freshwater and sediment microbial communities from various areas in North America, analyzing microbe dynamics in response to fracking.</title>
        <authorList>
            <person name="Lamendella R."/>
        </authorList>
    </citation>
    <scope>NUCLEOTIDE SEQUENCE [LARGE SCALE GENOMIC DNA]</scope>
    <source>
        <strain evidence="1 2">175.2</strain>
    </source>
</reference>
<dbReference type="PANTHER" id="PTHR13170">
    <property type="entry name" value="O-GLCNACASE"/>
    <property type="match status" value="1"/>
</dbReference>